<accession>A0A919Q2V7</accession>
<dbReference type="Pfam" id="PF17764">
    <property type="entry name" value="PriA_3primeBD"/>
    <property type="match status" value="1"/>
</dbReference>
<protein>
    <submittedName>
        <fullName evidence="6">Primosomal protein N</fullName>
    </submittedName>
</protein>
<name>A0A919Q2V7_9MICO</name>
<feature type="domain" description="Primosomal protein N' 3' DNA-binding" evidence="5">
    <location>
        <begin position="52"/>
        <end position="149"/>
    </location>
</feature>
<evidence type="ECO:0000259" key="5">
    <source>
        <dbReference type="Pfam" id="PF17764"/>
    </source>
</evidence>
<keyword evidence="7" id="KW-1185">Reference proteome</keyword>
<proteinExistence type="predicted"/>
<evidence type="ECO:0000313" key="6">
    <source>
        <dbReference type="EMBL" id="GIG54599.1"/>
    </source>
</evidence>
<gene>
    <name evidence="6" type="primary">priA</name>
    <name evidence="6" type="ORF">Dac01nite_13510</name>
</gene>
<sequence length="691" mass="72920">MTRHGDGMDAEPDTLFPREQAAAARPEPRRRARAERPQREDAASPAVVIASVVVDSPLPHLDRAFDYAVPPKLQDAVAVGSRVRAVFAGRLVGAVVVALGSGSDFEGAVSELRSSSAIPSYTPSAIELARAVARRYGGSLWDVLRLMAPPRVAAIEKRDWGRAVEPDGTAQADPYRRALGAVEGEALIATRERAVWEAVPETEPRGSVPVATLVATAVARVADGGSAILVVPDARAASAVLRECERVGLRRWTTRSGGEVAVLDHDDGPTVRFGSYLAAMHGRARIVIGTRPTALQPVPDLRLIAVWDEANGALEDPHAPYPHARTVAAMRAEDGTALLIGGYALSSDAVALAEHGWARLIASSRDHVRESVPAVDVVTSERRDAEGGSGWHWMPGSVWRQLRSAVDRGPVGIVVPRTGYVRAAACARCDAWAVCRECDSLLAVAGSGDDPACIDEGHAQPDWHCRECQGSRLKHVRQGAERIGEQLQRMLGEVRLTVSTAQAGVVPDGQVTDGAVLATPAALPAVAGGYSHLVILDAGVPAGMGLGGELRAIRWWLCAAALVRSRRDGGAVSVVGELPPAVARALSTWTPAQAALDEYRERATLGLPPHRRHLLVSGDPETVAAALQSAGVPQGGDDSISVVPGPRGSGVLVPRSRAQGIVDGIRAAQRAASRDGRELRLRVDGPLELPR</sequence>
<dbReference type="InterPro" id="IPR041222">
    <property type="entry name" value="PriA_3primeBD"/>
</dbReference>
<keyword evidence="1" id="KW-0547">Nucleotide-binding</keyword>
<dbReference type="GO" id="GO:0006310">
    <property type="term" value="P:DNA recombination"/>
    <property type="evidence" value="ECO:0007669"/>
    <property type="project" value="TreeGrafter"/>
</dbReference>
<dbReference type="Proteomes" id="UP000652354">
    <property type="component" value="Unassembled WGS sequence"/>
</dbReference>
<feature type="region of interest" description="Disordered" evidence="4">
    <location>
        <begin position="1"/>
        <end position="42"/>
    </location>
</feature>
<keyword evidence="2" id="KW-0067">ATP-binding</keyword>
<dbReference type="EMBL" id="BONR01000002">
    <property type="protein sequence ID" value="GIG54599.1"/>
    <property type="molecule type" value="Genomic_DNA"/>
</dbReference>
<dbReference type="PANTHER" id="PTHR30580">
    <property type="entry name" value="PRIMOSOMAL PROTEIN N"/>
    <property type="match status" value="1"/>
</dbReference>
<feature type="compositionally biased region" description="Basic and acidic residues" evidence="4">
    <location>
        <begin position="26"/>
        <end position="42"/>
    </location>
</feature>
<dbReference type="Gene3D" id="3.40.1440.60">
    <property type="entry name" value="PriA, 3(prime) DNA-binding domain"/>
    <property type="match status" value="1"/>
</dbReference>
<dbReference type="Gene3D" id="3.40.50.300">
    <property type="entry name" value="P-loop containing nucleotide triphosphate hydrolases"/>
    <property type="match status" value="1"/>
</dbReference>
<evidence type="ECO:0000313" key="7">
    <source>
        <dbReference type="Proteomes" id="UP000652354"/>
    </source>
</evidence>
<dbReference type="AlphaFoldDB" id="A0A919Q2V7"/>
<keyword evidence="3" id="KW-0238">DNA-binding</keyword>
<dbReference type="GO" id="GO:0003677">
    <property type="term" value="F:DNA binding"/>
    <property type="evidence" value="ECO:0007669"/>
    <property type="project" value="UniProtKB-KW"/>
</dbReference>
<dbReference type="GO" id="GO:0006270">
    <property type="term" value="P:DNA replication initiation"/>
    <property type="evidence" value="ECO:0007669"/>
    <property type="project" value="TreeGrafter"/>
</dbReference>
<reference evidence="6" key="1">
    <citation type="submission" date="2021-01" db="EMBL/GenBank/DDBJ databases">
        <title>Whole genome shotgun sequence of Demequina activiva NBRC 110675.</title>
        <authorList>
            <person name="Komaki H."/>
            <person name="Tamura T."/>
        </authorList>
    </citation>
    <scope>NUCLEOTIDE SEQUENCE</scope>
    <source>
        <strain evidence="6">NBRC 110675</strain>
    </source>
</reference>
<evidence type="ECO:0000256" key="1">
    <source>
        <dbReference type="ARBA" id="ARBA00022741"/>
    </source>
</evidence>
<organism evidence="6 7">
    <name type="scientific">Demequina activiva</name>
    <dbReference type="NCBI Taxonomy" id="1582364"/>
    <lineage>
        <taxon>Bacteria</taxon>
        <taxon>Bacillati</taxon>
        <taxon>Actinomycetota</taxon>
        <taxon>Actinomycetes</taxon>
        <taxon>Micrococcales</taxon>
        <taxon>Demequinaceae</taxon>
        <taxon>Demequina</taxon>
    </lineage>
</organism>
<evidence type="ECO:0000256" key="3">
    <source>
        <dbReference type="ARBA" id="ARBA00023125"/>
    </source>
</evidence>
<dbReference type="GO" id="GO:0006302">
    <property type="term" value="P:double-strand break repair"/>
    <property type="evidence" value="ECO:0007669"/>
    <property type="project" value="TreeGrafter"/>
</dbReference>
<dbReference type="GO" id="GO:0005524">
    <property type="term" value="F:ATP binding"/>
    <property type="evidence" value="ECO:0007669"/>
    <property type="project" value="UniProtKB-KW"/>
</dbReference>
<dbReference type="GO" id="GO:0043138">
    <property type="term" value="F:3'-5' DNA helicase activity"/>
    <property type="evidence" value="ECO:0007669"/>
    <property type="project" value="TreeGrafter"/>
</dbReference>
<comment type="caution">
    <text evidence="6">The sequence shown here is derived from an EMBL/GenBank/DDBJ whole genome shotgun (WGS) entry which is preliminary data.</text>
</comment>
<dbReference type="RefSeq" id="WP_203654810.1">
    <property type="nucleotide sequence ID" value="NZ_BONR01000002.1"/>
</dbReference>
<evidence type="ECO:0000256" key="4">
    <source>
        <dbReference type="SAM" id="MobiDB-lite"/>
    </source>
</evidence>
<dbReference type="InterPro" id="IPR027417">
    <property type="entry name" value="P-loop_NTPase"/>
</dbReference>
<dbReference type="PANTHER" id="PTHR30580:SF0">
    <property type="entry name" value="PRIMOSOMAL PROTEIN N"/>
    <property type="match status" value="1"/>
</dbReference>
<evidence type="ECO:0000256" key="2">
    <source>
        <dbReference type="ARBA" id="ARBA00022840"/>
    </source>
</evidence>
<dbReference type="InterPro" id="IPR042115">
    <property type="entry name" value="PriA_3primeBD_sf"/>
</dbReference>